<evidence type="ECO:0000313" key="1">
    <source>
        <dbReference type="EMBL" id="CAH6721802.1"/>
    </source>
</evidence>
<protein>
    <submittedName>
        <fullName evidence="1">Uncharacterized protein</fullName>
    </submittedName>
</protein>
<keyword evidence="2" id="KW-1185">Reference proteome</keyword>
<name>A0ACA9Y9T8_9ASCO</name>
<comment type="caution">
    <text evidence="1">The sequence shown here is derived from an EMBL/GenBank/DDBJ whole genome shotgun (WGS) entry which is preliminary data.</text>
</comment>
<dbReference type="EMBL" id="CALSDN010000007">
    <property type="protein sequence ID" value="CAH6721802.1"/>
    <property type="molecule type" value="Genomic_DNA"/>
</dbReference>
<dbReference type="Proteomes" id="UP001152531">
    <property type="component" value="Unassembled WGS sequence"/>
</dbReference>
<accession>A0ACA9Y9T8</accession>
<sequence>MITLTDQTTHKSKSKVIFIVMMFIISLATFLSQTEFTSQAYSLGFKEPIILLLVTHGSWWILWPLQVIVLAVFRVTTKFMNRDKKNEYQLLNSNTELLPPKQINYLKYFKKSIIKQFHNVYHTSIIIYENNVNGDDRTENINELIEKHPHITSNQSIISCADSFLRTPSIKYIVWNCFLMTVLLNVAGFTWYGAMSITYASDVTAIYNCSAFTAYVFAIPLLKEKFSWLKASSVMIAVLGVFVVAYSGSDDANEEYPLRFWGNLAISVGAVIYGLYEVFYKKYLCIPEHLSKLITPRRQLVLANFVMSMLGFFTLLILLVGVLAVEIFGFHSFNLFDYENVKAIWLCIVGSIVSNLMFSASFLSLISLTGPVLSSVSSLLTIFLIGVVEWILFGNVLSSQQIFGDLLVVIGFVLLTVASWKEISEGSDTDDVEIISNYSFALSVNTNQD</sequence>
<proteinExistence type="predicted"/>
<reference evidence="1" key="1">
    <citation type="submission" date="2022-06" db="EMBL/GenBank/DDBJ databases">
        <authorList>
            <person name="Legras J.-L."/>
            <person name="Devillers H."/>
            <person name="Grondin C."/>
        </authorList>
    </citation>
    <scope>NUCLEOTIDE SEQUENCE</scope>
    <source>
        <strain evidence="1">CLIB 1444</strain>
    </source>
</reference>
<evidence type="ECO:0000313" key="2">
    <source>
        <dbReference type="Proteomes" id="UP001152531"/>
    </source>
</evidence>
<gene>
    <name evidence="1" type="ORF">CLIB1444_07S02762</name>
</gene>
<organism evidence="1 2">
    <name type="scientific">[Candida] jaroonii</name>
    <dbReference type="NCBI Taxonomy" id="467808"/>
    <lineage>
        <taxon>Eukaryota</taxon>
        <taxon>Fungi</taxon>
        <taxon>Dikarya</taxon>
        <taxon>Ascomycota</taxon>
        <taxon>Saccharomycotina</taxon>
        <taxon>Pichiomycetes</taxon>
        <taxon>Debaryomycetaceae</taxon>
        <taxon>Yamadazyma</taxon>
    </lineage>
</organism>